<reference evidence="1 2" key="1">
    <citation type="submission" date="2023-07" db="EMBL/GenBank/DDBJ databases">
        <title>Genomic Encyclopedia of Type Strains, Phase IV (KMG-IV): sequencing the most valuable type-strain genomes for metagenomic binning, comparative biology and taxonomic classification.</title>
        <authorList>
            <person name="Goeker M."/>
        </authorList>
    </citation>
    <scope>NUCLEOTIDE SEQUENCE [LARGE SCALE GENOMIC DNA]</scope>
    <source>
        <strain evidence="1 2">DSM 4006</strain>
    </source>
</reference>
<dbReference type="RefSeq" id="WP_274454566.1">
    <property type="nucleotide sequence ID" value="NZ_CP067097.1"/>
</dbReference>
<sequence length="95" mass="10885">MTTVADVQREVRDYFDGIDWNPVIQQNWVEGYLMALDARGKSDELSDAWEDIHALMLYLDRTDYTSISELHGGNTAWRWNRCRAASGSPTRSNSS</sequence>
<name>A0ABT9XHG7_9BACL</name>
<accession>A0ABT9XHG7</accession>
<keyword evidence="2" id="KW-1185">Reference proteome</keyword>
<comment type="caution">
    <text evidence="1">The sequence shown here is derived from an EMBL/GenBank/DDBJ whole genome shotgun (WGS) entry which is preliminary data.</text>
</comment>
<proteinExistence type="predicted"/>
<gene>
    <name evidence="1" type="ORF">J2S03_001477</name>
</gene>
<evidence type="ECO:0000313" key="2">
    <source>
        <dbReference type="Proteomes" id="UP001232973"/>
    </source>
</evidence>
<dbReference type="EMBL" id="JAUSTP010000009">
    <property type="protein sequence ID" value="MDQ0189632.1"/>
    <property type="molecule type" value="Genomic_DNA"/>
</dbReference>
<evidence type="ECO:0000313" key="1">
    <source>
        <dbReference type="EMBL" id="MDQ0189632.1"/>
    </source>
</evidence>
<organism evidence="1 2">
    <name type="scientific">Alicyclobacillus cycloheptanicus</name>
    <dbReference type="NCBI Taxonomy" id="1457"/>
    <lineage>
        <taxon>Bacteria</taxon>
        <taxon>Bacillati</taxon>
        <taxon>Bacillota</taxon>
        <taxon>Bacilli</taxon>
        <taxon>Bacillales</taxon>
        <taxon>Alicyclobacillaceae</taxon>
        <taxon>Alicyclobacillus</taxon>
    </lineage>
</organism>
<protein>
    <submittedName>
        <fullName evidence="1">Uncharacterized protein</fullName>
    </submittedName>
</protein>
<dbReference type="Proteomes" id="UP001232973">
    <property type="component" value="Unassembled WGS sequence"/>
</dbReference>